<dbReference type="GO" id="GO:0005509">
    <property type="term" value="F:calcium ion binding"/>
    <property type="evidence" value="ECO:0007669"/>
    <property type="project" value="InterPro"/>
</dbReference>
<dbReference type="Gene3D" id="2.10.25.10">
    <property type="entry name" value="Laminin"/>
    <property type="match status" value="1"/>
</dbReference>
<dbReference type="InterPro" id="IPR042235">
    <property type="entry name" value="ZP-C_dom"/>
</dbReference>
<dbReference type="InterPro" id="IPR055355">
    <property type="entry name" value="ZP-C"/>
</dbReference>
<dbReference type="PROSITE" id="PS51034">
    <property type="entry name" value="ZP_2"/>
    <property type="match status" value="1"/>
</dbReference>
<dbReference type="InParanoid" id="A0A672GW98"/>
<reference evidence="5" key="3">
    <citation type="submission" date="2025-09" db="UniProtKB">
        <authorList>
            <consortium name="Ensembl"/>
        </authorList>
    </citation>
    <scope>IDENTIFICATION</scope>
</reference>
<sequence>SGDNDCSQWADCINEWASYTCACLDGFIDNDPERPGRVCRGRVSNIQFSTTRTPTTHTSPTTSLTTRTPTTVTARAAISTTAASTTPAVRNLRGELSVQCWVDAITVSIARDFLLSANIQDSALYLGSPGCRVSSNNSTHVQLTVAWDECDAQLNETSYTVSVTLFNSMDSYVSAGGEVKVPRLRLEVPIMCTYMRSKLISADYGSTGYDTIQEIITGLGSFQVRVQLMNGTAPLPQNYSLSPEEAVVVEVSLNTSSQQIKLVINRCWATATRNPVDVNSYAFLENSCSQNTFTKVLINGNSSTSRVSVQIFSIVSLDVIYLHCQVQICLQIGADSCVPVLTVPLCLVRSEAAWFFLFFFKT</sequence>
<dbReference type="OMA" id="IASPIHC"/>
<accession>A0A672GW98</accession>
<dbReference type="InterPro" id="IPR001881">
    <property type="entry name" value="EGF-like_Ca-bd_dom"/>
</dbReference>
<keyword evidence="3" id="KW-0325">Glycoprotein</keyword>
<evidence type="ECO:0000256" key="2">
    <source>
        <dbReference type="ARBA" id="ARBA00023157"/>
    </source>
</evidence>
<dbReference type="Ensembl" id="ENSSFAT00005023453.1">
    <property type="protein sequence ID" value="ENSSFAP00005022517.1"/>
    <property type="gene ID" value="ENSSFAG00005011702.1"/>
</dbReference>
<dbReference type="PRINTS" id="PR00023">
    <property type="entry name" value="ZPELLUCIDA"/>
</dbReference>
<name>A0A672GW98_SALFA</name>
<keyword evidence="6" id="KW-1185">Reference proteome</keyword>
<dbReference type="PANTHER" id="PTHR14002:SF22">
    <property type="entry name" value="UROMODULIN-LIKE 1"/>
    <property type="match status" value="1"/>
</dbReference>
<reference evidence="5" key="1">
    <citation type="submission" date="2019-06" db="EMBL/GenBank/DDBJ databases">
        <authorList>
            <consortium name="Wellcome Sanger Institute Data Sharing"/>
        </authorList>
    </citation>
    <scope>NUCLEOTIDE SEQUENCE [LARGE SCALE GENOMIC DNA]</scope>
</reference>
<dbReference type="SMART" id="SM00179">
    <property type="entry name" value="EGF_CA"/>
    <property type="match status" value="1"/>
</dbReference>
<dbReference type="SMART" id="SM00241">
    <property type="entry name" value="ZP"/>
    <property type="match status" value="1"/>
</dbReference>
<dbReference type="CDD" id="cd00053">
    <property type="entry name" value="EGF"/>
    <property type="match status" value="1"/>
</dbReference>
<dbReference type="Gene3D" id="2.60.40.4100">
    <property type="entry name" value="Zona pellucida, ZP-C domain"/>
    <property type="match status" value="1"/>
</dbReference>
<evidence type="ECO:0000313" key="5">
    <source>
        <dbReference type="Ensembl" id="ENSSFAP00005022517.1"/>
    </source>
</evidence>
<protein>
    <recommendedName>
        <fullName evidence="4">ZP domain-containing protein</fullName>
    </recommendedName>
</protein>
<dbReference type="InterPro" id="IPR001507">
    <property type="entry name" value="ZP_dom"/>
</dbReference>
<dbReference type="Pfam" id="PF23344">
    <property type="entry name" value="ZP-N"/>
    <property type="match status" value="1"/>
</dbReference>
<evidence type="ECO:0000313" key="6">
    <source>
        <dbReference type="Proteomes" id="UP000472267"/>
    </source>
</evidence>
<feature type="domain" description="ZP" evidence="4">
    <location>
        <begin position="99"/>
        <end position="353"/>
    </location>
</feature>
<dbReference type="SUPFAM" id="SSF57196">
    <property type="entry name" value="EGF/Laminin"/>
    <property type="match status" value="1"/>
</dbReference>
<keyword evidence="2" id="KW-1015">Disulfide bond</keyword>
<dbReference type="PANTHER" id="PTHR14002">
    <property type="entry name" value="ENDOGLIN/TGF-BETA RECEPTOR TYPE III"/>
    <property type="match status" value="1"/>
</dbReference>
<dbReference type="InterPro" id="IPR055356">
    <property type="entry name" value="ZP-N"/>
</dbReference>
<dbReference type="Proteomes" id="UP000472267">
    <property type="component" value="Chromosome 10"/>
</dbReference>
<dbReference type="AlphaFoldDB" id="A0A672GW98"/>
<evidence type="ECO:0000256" key="1">
    <source>
        <dbReference type="ARBA" id="ARBA00022729"/>
    </source>
</evidence>
<proteinExistence type="predicted"/>
<organism evidence="5 6">
    <name type="scientific">Salarias fasciatus</name>
    <name type="common">Jewelled blenny</name>
    <name type="synonym">Blennius fasciatus</name>
    <dbReference type="NCBI Taxonomy" id="181472"/>
    <lineage>
        <taxon>Eukaryota</taxon>
        <taxon>Metazoa</taxon>
        <taxon>Chordata</taxon>
        <taxon>Craniata</taxon>
        <taxon>Vertebrata</taxon>
        <taxon>Euteleostomi</taxon>
        <taxon>Actinopterygii</taxon>
        <taxon>Neopterygii</taxon>
        <taxon>Teleostei</taxon>
        <taxon>Neoteleostei</taxon>
        <taxon>Acanthomorphata</taxon>
        <taxon>Ovalentaria</taxon>
        <taxon>Blenniimorphae</taxon>
        <taxon>Blenniiformes</taxon>
        <taxon>Blennioidei</taxon>
        <taxon>Blenniidae</taxon>
        <taxon>Salariinae</taxon>
        <taxon>Salarias</taxon>
    </lineage>
</organism>
<dbReference type="InterPro" id="IPR048290">
    <property type="entry name" value="ZP_chr"/>
</dbReference>
<reference evidence="5" key="2">
    <citation type="submission" date="2025-08" db="UniProtKB">
        <authorList>
            <consortium name="Ensembl"/>
        </authorList>
    </citation>
    <scope>IDENTIFICATION</scope>
</reference>
<keyword evidence="1" id="KW-0732">Signal</keyword>
<dbReference type="Pfam" id="PF00100">
    <property type="entry name" value="Zona_pellucida"/>
    <property type="match status" value="1"/>
</dbReference>
<evidence type="ECO:0000256" key="3">
    <source>
        <dbReference type="ARBA" id="ARBA00023180"/>
    </source>
</evidence>
<dbReference type="Gene3D" id="2.60.40.3210">
    <property type="entry name" value="Zona pellucida, ZP-N domain"/>
    <property type="match status" value="1"/>
</dbReference>
<evidence type="ECO:0000259" key="4">
    <source>
        <dbReference type="PROSITE" id="PS51034"/>
    </source>
</evidence>